<sequence>MMECGDKLNDQQHGFRSRRSCDTALCQFSQDIHGVLDQTNDLVAYWGDFYAGIREHFPEWVTSDVSQHFGRPCPDEVVVVFKLCHNRQSTTIDGQKKRVTMDKLTRGGRPLWAQLTRTTNERSDIISADKPDHKALKIARDSLEKTVADLESFDVKVQEQLVEDGATDEAIDEEQKKNTDGYIFLLGRILSSLTPALLMWLRLLSDRLLGMERNESFTYRK</sequence>
<accession>A0ABP1QWT2</accession>
<gene>
    <name evidence="1" type="ORF">ODALV1_LOCUS14673</name>
</gene>
<name>A0ABP1QWT2_9HEXA</name>
<evidence type="ECO:0000313" key="1">
    <source>
        <dbReference type="EMBL" id="CAL8111042.1"/>
    </source>
</evidence>
<organism evidence="1 2">
    <name type="scientific">Orchesella dallaii</name>
    <dbReference type="NCBI Taxonomy" id="48710"/>
    <lineage>
        <taxon>Eukaryota</taxon>
        <taxon>Metazoa</taxon>
        <taxon>Ecdysozoa</taxon>
        <taxon>Arthropoda</taxon>
        <taxon>Hexapoda</taxon>
        <taxon>Collembola</taxon>
        <taxon>Entomobryomorpha</taxon>
        <taxon>Entomobryoidea</taxon>
        <taxon>Orchesellidae</taxon>
        <taxon>Orchesellinae</taxon>
        <taxon>Orchesella</taxon>
    </lineage>
</organism>
<evidence type="ECO:0000313" key="2">
    <source>
        <dbReference type="Proteomes" id="UP001642540"/>
    </source>
</evidence>
<proteinExistence type="predicted"/>
<dbReference type="Proteomes" id="UP001642540">
    <property type="component" value="Unassembled WGS sequence"/>
</dbReference>
<comment type="caution">
    <text evidence="1">The sequence shown here is derived from an EMBL/GenBank/DDBJ whole genome shotgun (WGS) entry which is preliminary data.</text>
</comment>
<protein>
    <submittedName>
        <fullName evidence="1">Uncharacterized protein</fullName>
    </submittedName>
</protein>
<keyword evidence="2" id="KW-1185">Reference proteome</keyword>
<reference evidence="1 2" key="1">
    <citation type="submission" date="2024-08" db="EMBL/GenBank/DDBJ databases">
        <authorList>
            <person name="Cucini C."/>
            <person name="Frati F."/>
        </authorList>
    </citation>
    <scope>NUCLEOTIDE SEQUENCE [LARGE SCALE GENOMIC DNA]</scope>
</reference>
<dbReference type="EMBL" id="CAXLJM020000046">
    <property type="protein sequence ID" value="CAL8111042.1"/>
    <property type="molecule type" value="Genomic_DNA"/>
</dbReference>